<dbReference type="SUPFAM" id="SSF53474">
    <property type="entry name" value="alpha/beta-Hydrolases"/>
    <property type="match status" value="1"/>
</dbReference>
<dbReference type="AlphaFoldDB" id="A0A0T6LYA4"/>
<dbReference type="Gene3D" id="2.120.10.30">
    <property type="entry name" value="TolB, C-terminal domain"/>
    <property type="match status" value="2"/>
</dbReference>
<dbReference type="RefSeq" id="WP_040911218.1">
    <property type="nucleotide sequence ID" value="NZ_LLZU01000003.1"/>
</dbReference>
<dbReference type="SUPFAM" id="SSF82171">
    <property type="entry name" value="DPP6 N-terminal domain-like"/>
    <property type="match status" value="1"/>
</dbReference>
<evidence type="ECO:0000256" key="1">
    <source>
        <dbReference type="ARBA" id="ARBA00022729"/>
    </source>
</evidence>
<dbReference type="InterPro" id="IPR011042">
    <property type="entry name" value="6-blade_b-propeller_TolB-like"/>
</dbReference>
<comment type="caution">
    <text evidence="5">The sequence shown here is derived from an EMBL/GenBank/DDBJ whole genome shotgun (WGS) entry which is preliminary data.</text>
</comment>
<sequence length="675" mass="72493">MADATVFHDLSAFVALPRLTGLALSPDGTRLVTSATELSPDGTRHVPVLWEVDPTGRADAVRLTNSDRGASAPAFLPDGSLLFLTDRKAPGQEAEADGAGEGRRALWRLPLRGEATRLVARAGGIDDYAVAGGSGHLAFAASLLPGAQDAEDDAKRRADRRSAGVSAILHESGPVRFWDADLGPGVPHVFVTGPADGAGHGRTVDVGERGPIATGLALSPDGSLVAYVSLESGPPHDLSAALVVADATTGQRVAQLGSPEHTFSEPVFTRDGRSVVCVRGVRNTREAPGDVTLWRLDLDPAGPEGGAGWDLTPDLDLWPVAPVPAATGDVFFTADDHGHRPVFRLRPDGSRTRLTRSGCYTDVVVSPDGGTVYALHSTVDSPPRPVRLDADGVDQEPVPLRAPGGPVALPGSLTEVHTTADDGVALRGWLALPDRARADRPAPLLVFVHGGPQTSWNAWHWRWNPWPAVARGYAVLLPDPALSTGYGQHHHQRGWSGWGQQPYRDVLALTDAAVARGDIDAERTGLLGGSYGGYMANWVAGHTDRFRAIVSHASLWNLAGFAGDTDCPGDFSRIFGRPGESGERYQENSPHLHAEKINTPMLVIHGARDYRVPVGEAMALWRELQRLRVPAKYLYFPDENHWVLSPNNARVWYSTVLNFLDHHVLDHEWQRPDLL</sequence>
<dbReference type="GO" id="GO:0006508">
    <property type="term" value="P:proteolysis"/>
    <property type="evidence" value="ECO:0007669"/>
    <property type="project" value="InterPro"/>
</dbReference>
<evidence type="ECO:0000313" key="6">
    <source>
        <dbReference type="Proteomes" id="UP000050867"/>
    </source>
</evidence>
<dbReference type="eggNOG" id="COG1506">
    <property type="taxonomic scope" value="Bacteria"/>
</dbReference>
<reference evidence="5 6" key="1">
    <citation type="submission" date="2015-10" db="EMBL/GenBank/DDBJ databases">
        <title>Draft genome sequence of pyrrolomycin-producing Streptomyces vitaminophilus.</title>
        <authorList>
            <person name="Graham D.E."/>
            <person name="Mahan K.M."/>
            <person name="Klingeman D.M."/>
            <person name="Hettich R.L."/>
            <person name="Parry R.J."/>
        </authorList>
    </citation>
    <scope>NUCLEOTIDE SEQUENCE [LARGE SCALE GENOMIC DNA]</scope>
    <source>
        <strain evidence="5 6">ATCC 31673</strain>
    </source>
</reference>
<dbReference type="STRING" id="76728.AQ490_13390"/>
<dbReference type="GO" id="GO:0004252">
    <property type="term" value="F:serine-type endopeptidase activity"/>
    <property type="evidence" value="ECO:0007669"/>
    <property type="project" value="TreeGrafter"/>
</dbReference>
<evidence type="ECO:0000256" key="3">
    <source>
        <dbReference type="ARBA" id="ARBA00022825"/>
    </source>
</evidence>
<dbReference type="InterPro" id="IPR029058">
    <property type="entry name" value="AB_hydrolase_fold"/>
</dbReference>
<dbReference type="Pfam" id="PF07676">
    <property type="entry name" value="PD40"/>
    <property type="match status" value="1"/>
</dbReference>
<dbReference type="OrthoDB" id="262125at2"/>
<dbReference type="eggNOG" id="COG0823">
    <property type="taxonomic scope" value="Bacteria"/>
</dbReference>
<keyword evidence="2" id="KW-0378">Hydrolase</keyword>
<dbReference type="EMBL" id="LLZU01000003">
    <property type="protein sequence ID" value="KRV50960.1"/>
    <property type="molecule type" value="Genomic_DNA"/>
</dbReference>
<protein>
    <submittedName>
        <fullName evidence="5">Peptidase S9</fullName>
    </submittedName>
</protein>
<dbReference type="InterPro" id="IPR001375">
    <property type="entry name" value="Peptidase_S9_cat"/>
</dbReference>
<dbReference type="PANTHER" id="PTHR42776:SF13">
    <property type="entry name" value="DIPEPTIDYL-PEPTIDASE 5"/>
    <property type="match status" value="1"/>
</dbReference>
<organism evidence="5 6">
    <name type="scientific">Wenjunlia vitaminophila</name>
    <name type="common">Streptomyces vitaminophilus</name>
    <dbReference type="NCBI Taxonomy" id="76728"/>
    <lineage>
        <taxon>Bacteria</taxon>
        <taxon>Bacillati</taxon>
        <taxon>Actinomycetota</taxon>
        <taxon>Actinomycetes</taxon>
        <taxon>Kitasatosporales</taxon>
        <taxon>Streptomycetaceae</taxon>
        <taxon>Wenjunlia</taxon>
    </lineage>
</organism>
<dbReference type="Pfam" id="PF00326">
    <property type="entry name" value="Peptidase_S9"/>
    <property type="match status" value="1"/>
</dbReference>
<keyword evidence="1" id="KW-0732">Signal</keyword>
<dbReference type="InterPro" id="IPR011659">
    <property type="entry name" value="WD40"/>
</dbReference>
<evidence type="ECO:0000259" key="4">
    <source>
        <dbReference type="Pfam" id="PF00326"/>
    </source>
</evidence>
<proteinExistence type="predicted"/>
<keyword evidence="3" id="KW-0645">Protease</keyword>
<evidence type="ECO:0000256" key="2">
    <source>
        <dbReference type="ARBA" id="ARBA00022801"/>
    </source>
</evidence>
<dbReference type="Proteomes" id="UP000050867">
    <property type="component" value="Unassembled WGS sequence"/>
</dbReference>
<evidence type="ECO:0000313" key="5">
    <source>
        <dbReference type="EMBL" id="KRV50960.1"/>
    </source>
</evidence>
<keyword evidence="6" id="KW-1185">Reference proteome</keyword>
<gene>
    <name evidence="5" type="ORF">AQ490_13390</name>
</gene>
<name>A0A0T6LYA4_WENVI</name>
<dbReference type="Gene3D" id="3.40.50.1820">
    <property type="entry name" value="alpha/beta hydrolase"/>
    <property type="match status" value="1"/>
</dbReference>
<accession>A0A0T6LYA4</accession>
<dbReference type="PANTHER" id="PTHR42776">
    <property type="entry name" value="SERINE PEPTIDASE S9 FAMILY MEMBER"/>
    <property type="match status" value="1"/>
</dbReference>
<feature type="domain" description="Peptidase S9 prolyl oligopeptidase catalytic" evidence="4">
    <location>
        <begin position="459"/>
        <end position="664"/>
    </location>
</feature>
<keyword evidence="3" id="KW-0720">Serine protease</keyword>